<organism evidence="4 5">
    <name type="scientific">Elaeophora elaphi</name>
    <dbReference type="NCBI Taxonomy" id="1147741"/>
    <lineage>
        <taxon>Eukaryota</taxon>
        <taxon>Metazoa</taxon>
        <taxon>Ecdysozoa</taxon>
        <taxon>Nematoda</taxon>
        <taxon>Chromadorea</taxon>
        <taxon>Rhabditida</taxon>
        <taxon>Spirurina</taxon>
        <taxon>Spiruromorpha</taxon>
        <taxon>Filarioidea</taxon>
        <taxon>Onchocercidae</taxon>
        <taxon>Elaeophora</taxon>
    </lineage>
</organism>
<keyword evidence="1" id="KW-0175">Coiled coil</keyword>
<feature type="region of interest" description="Disordered" evidence="2">
    <location>
        <begin position="435"/>
        <end position="504"/>
    </location>
</feature>
<feature type="chain" id="PRO_5006447584" evidence="3">
    <location>
        <begin position="33"/>
        <end position="597"/>
    </location>
</feature>
<sequence length="597" mass="67736">MKSYHLLLLSNHSLRVFFLLYAISITIDTVRAGDTHDDTTIENFENRNSNNHDTDNYHQSVNAVTKNGVSEKVEKLITDEGFILNVFKQQQQQQRPQQEQQNENEEVVNNDGNFENVIAASTNKTINSKEQQNLSFAGTNFIDFSLIYPANKKIPTAIFSISNNSKSIDLSDINDDAISNDDIQWRNLYRIRENLNNHDNNRKKRWAIENDDDLNQINELIETLTSSNHNSPTIASDEIMTSSDYQINDADADTSNSERDRFQIPMENIVIVGSDADDDEEDVDQIEDRDGDDDNGNHNIFKDTTFDDAETTDSYEHVNSIEDTGKDDENVETGIVRIAPEMLPKDSMEEMESQYVTKMEPTVHYTELRSDDEAKSTEIIEAMKTEEKQFDELEKLKEIMDEKLLKIDQYQTKNHFPHEDEIDLGTIQEMRISDDPNDASIACDDETEGSGLQDEEELQEYGKPDKTTTVVPESSSMHASLEYPRDDHNPSSSSYSSSSSSSCSPYPDNNVQFIVGKHTDSLILPFCETTSSVIPRVVPVQLSEGKPDIDDRVYHTGGLAFVEGSCCSSMIMIDANACSLYYFSYSSFFFLFVVENI</sequence>
<evidence type="ECO:0000256" key="3">
    <source>
        <dbReference type="SAM" id="SignalP"/>
    </source>
</evidence>
<accession>A0A0R3RKQ6</accession>
<feature type="compositionally biased region" description="Acidic residues" evidence="2">
    <location>
        <begin position="443"/>
        <end position="459"/>
    </location>
</feature>
<evidence type="ECO:0000313" key="4">
    <source>
        <dbReference type="Proteomes" id="UP000050640"/>
    </source>
</evidence>
<dbReference type="WBParaSite" id="EEL_0000206501-mRNA-1">
    <property type="protein sequence ID" value="EEL_0000206501-mRNA-1"/>
    <property type="gene ID" value="EEL_0000206501"/>
</dbReference>
<feature type="region of interest" description="Disordered" evidence="2">
    <location>
        <begin position="274"/>
        <end position="304"/>
    </location>
</feature>
<feature type="compositionally biased region" description="Polar residues" evidence="2">
    <location>
        <begin position="467"/>
        <end position="478"/>
    </location>
</feature>
<evidence type="ECO:0000256" key="1">
    <source>
        <dbReference type="SAM" id="Coils"/>
    </source>
</evidence>
<proteinExistence type="predicted"/>
<keyword evidence="3" id="KW-0732">Signal</keyword>
<feature type="compositionally biased region" description="Low complexity" evidence="2">
    <location>
        <begin position="491"/>
        <end position="504"/>
    </location>
</feature>
<feature type="region of interest" description="Disordered" evidence="2">
    <location>
        <begin position="89"/>
        <end position="109"/>
    </location>
</feature>
<keyword evidence="4" id="KW-1185">Reference proteome</keyword>
<feature type="signal peptide" evidence="3">
    <location>
        <begin position="1"/>
        <end position="32"/>
    </location>
</feature>
<feature type="compositionally biased region" description="Low complexity" evidence="2">
    <location>
        <begin position="89"/>
        <end position="101"/>
    </location>
</feature>
<dbReference type="AlphaFoldDB" id="A0A0R3RKQ6"/>
<protein>
    <submittedName>
        <fullName evidence="5">Syndecan</fullName>
    </submittedName>
</protein>
<evidence type="ECO:0000313" key="5">
    <source>
        <dbReference type="WBParaSite" id="EEL_0000206501-mRNA-1"/>
    </source>
</evidence>
<name>A0A0R3RKQ6_9BILA</name>
<feature type="compositionally biased region" description="Acidic residues" evidence="2">
    <location>
        <begin position="275"/>
        <end position="294"/>
    </location>
</feature>
<dbReference type="Proteomes" id="UP000050640">
    <property type="component" value="Unplaced"/>
</dbReference>
<feature type="coiled-coil region" evidence="1">
    <location>
        <begin position="383"/>
        <end position="413"/>
    </location>
</feature>
<evidence type="ECO:0000256" key="2">
    <source>
        <dbReference type="SAM" id="MobiDB-lite"/>
    </source>
</evidence>
<reference evidence="5" key="1">
    <citation type="submission" date="2017-02" db="UniProtKB">
        <authorList>
            <consortium name="WormBaseParasite"/>
        </authorList>
    </citation>
    <scope>IDENTIFICATION</scope>
</reference>
<dbReference type="STRING" id="1147741.A0A0R3RKQ6"/>